<proteinExistence type="predicted"/>
<reference evidence="2 3" key="1">
    <citation type="submission" date="2016-07" db="EMBL/GenBank/DDBJ databases">
        <title>Pervasive Adenine N6-methylation of Active Genes in Fungi.</title>
        <authorList>
            <consortium name="DOE Joint Genome Institute"/>
            <person name="Mondo S.J."/>
            <person name="Dannebaum R.O."/>
            <person name="Kuo R.C."/>
            <person name="Labutti K."/>
            <person name="Haridas S."/>
            <person name="Kuo A."/>
            <person name="Salamov A."/>
            <person name="Ahrendt S.R."/>
            <person name="Lipzen A."/>
            <person name="Sullivan W."/>
            <person name="Andreopoulos W.B."/>
            <person name="Clum A."/>
            <person name="Lindquist E."/>
            <person name="Daum C."/>
            <person name="Ramamoorthy G.K."/>
            <person name="Gryganskyi A."/>
            <person name="Culley D."/>
            <person name="Magnuson J.K."/>
            <person name="James T.Y."/>
            <person name="O'Malley M.A."/>
            <person name="Stajich J.E."/>
            <person name="Spatafora J.W."/>
            <person name="Visel A."/>
            <person name="Grigoriev I.V."/>
        </authorList>
    </citation>
    <scope>NUCLEOTIDE SEQUENCE [LARGE SCALE GENOMIC DNA]</scope>
    <source>
        <strain evidence="2 3">CBS 129021</strain>
    </source>
</reference>
<feature type="compositionally biased region" description="Polar residues" evidence="1">
    <location>
        <begin position="125"/>
        <end position="137"/>
    </location>
</feature>
<dbReference type="Proteomes" id="UP000193689">
    <property type="component" value="Unassembled WGS sequence"/>
</dbReference>
<comment type="caution">
    <text evidence="2">The sequence shown here is derived from an EMBL/GenBank/DDBJ whole genome shotgun (WGS) entry which is preliminary data.</text>
</comment>
<gene>
    <name evidence="2" type="ORF">BCR38DRAFT_5816</name>
</gene>
<dbReference type="GeneID" id="63781704"/>
<organism evidence="2 3">
    <name type="scientific">Pseudomassariella vexata</name>
    <dbReference type="NCBI Taxonomy" id="1141098"/>
    <lineage>
        <taxon>Eukaryota</taxon>
        <taxon>Fungi</taxon>
        <taxon>Dikarya</taxon>
        <taxon>Ascomycota</taxon>
        <taxon>Pezizomycotina</taxon>
        <taxon>Sordariomycetes</taxon>
        <taxon>Xylariomycetidae</taxon>
        <taxon>Amphisphaeriales</taxon>
        <taxon>Pseudomassariaceae</taxon>
        <taxon>Pseudomassariella</taxon>
    </lineage>
</organism>
<evidence type="ECO:0000256" key="1">
    <source>
        <dbReference type="SAM" id="MobiDB-lite"/>
    </source>
</evidence>
<feature type="region of interest" description="Disordered" evidence="1">
    <location>
        <begin position="125"/>
        <end position="182"/>
    </location>
</feature>
<dbReference type="InParanoid" id="A0A1Y2EIT4"/>
<keyword evidence="3" id="KW-1185">Reference proteome</keyword>
<accession>A0A1Y2EIT4</accession>
<evidence type="ECO:0000313" key="2">
    <source>
        <dbReference type="EMBL" id="ORY71224.1"/>
    </source>
</evidence>
<protein>
    <submittedName>
        <fullName evidence="2">Uncharacterized protein</fullName>
    </submittedName>
</protein>
<evidence type="ECO:0000313" key="3">
    <source>
        <dbReference type="Proteomes" id="UP000193689"/>
    </source>
</evidence>
<sequence>MAGRSRKEPRPCPSVCLQKYKAPWRYSVHTKQTPLSRPSRWPKVHGAMVIDESGMCQDCVNMVGLLQRARCEMRIGYRRCFALHKMPERVPPYVSQGPCQGHGPDIFFPFEQISLEHRCSLQRLVDSQRQSRSTNPIGSRRKGPEVPSADWPVTGRIKPKAPSRPMFGSSYRPVSTTCLPSC</sequence>
<dbReference type="RefSeq" id="XP_040720816.1">
    <property type="nucleotide sequence ID" value="XM_040865492.1"/>
</dbReference>
<feature type="compositionally biased region" description="Polar residues" evidence="1">
    <location>
        <begin position="172"/>
        <end position="182"/>
    </location>
</feature>
<dbReference type="AlphaFoldDB" id="A0A1Y2EIT4"/>
<dbReference type="EMBL" id="MCFJ01000001">
    <property type="protein sequence ID" value="ORY71224.1"/>
    <property type="molecule type" value="Genomic_DNA"/>
</dbReference>
<name>A0A1Y2EIT4_9PEZI</name>